<dbReference type="SMART" id="SM00822">
    <property type="entry name" value="PKS_KR"/>
    <property type="match status" value="1"/>
</dbReference>
<organism evidence="4 5">
    <name type="scientific">Dactylosporangium sucinum</name>
    <dbReference type="NCBI Taxonomy" id="1424081"/>
    <lineage>
        <taxon>Bacteria</taxon>
        <taxon>Bacillati</taxon>
        <taxon>Actinomycetota</taxon>
        <taxon>Actinomycetes</taxon>
        <taxon>Micromonosporales</taxon>
        <taxon>Micromonosporaceae</taxon>
        <taxon>Dactylosporangium</taxon>
    </lineage>
</organism>
<reference evidence="4" key="1">
    <citation type="journal article" date="2014" name="Int. J. Syst. Evol. Microbiol.">
        <title>Complete genome sequence of Corynebacterium casei LMG S-19264T (=DSM 44701T), isolated from a smear-ripened cheese.</title>
        <authorList>
            <consortium name="US DOE Joint Genome Institute (JGI-PGF)"/>
            <person name="Walter F."/>
            <person name="Albersmeier A."/>
            <person name="Kalinowski J."/>
            <person name="Ruckert C."/>
        </authorList>
    </citation>
    <scope>NUCLEOTIDE SEQUENCE</scope>
    <source>
        <strain evidence="4">JCM 19831</strain>
    </source>
</reference>
<dbReference type="InterPro" id="IPR002347">
    <property type="entry name" value="SDR_fam"/>
</dbReference>
<dbReference type="Gene3D" id="3.40.50.720">
    <property type="entry name" value="NAD(P)-binding Rossmann-like Domain"/>
    <property type="match status" value="1"/>
</dbReference>
<proteinExistence type="inferred from homology"/>
<dbReference type="PRINTS" id="PR00080">
    <property type="entry name" value="SDRFAMILY"/>
</dbReference>
<keyword evidence="2" id="KW-0560">Oxidoreductase</keyword>
<name>A0A917U9J0_9ACTN</name>
<dbReference type="RefSeq" id="WP_190255582.1">
    <property type="nucleotide sequence ID" value="NZ_BMPI01000058.1"/>
</dbReference>
<gene>
    <name evidence="4" type="ORF">GCM10007977_083270</name>
</gene>
<dbReference type="PANTHER" id="PTHR48107:SF7">
    <property type="entry name" value="RE15974P"/>
    <property type="match status" value="1"/>
</dbReference>
<reference evidence="4" key="2">
    <citation type="submission" date="2020-09" db="EMBL/GenBank/DDBJ databases">
        <authorList>
            <person name="Sun Q."/>
            <person name="Ohkuma M."/>
        </authorList>
    </citation>
    <scope>NUCLEOTIDE SEQUENCE</scope>
    <source>
        <strain evidence="4">JCM 19831</strain>
    </source>
</reference>
<evidence type="ECO:0000256" key="2">
    <source>
        <dbReference type="ARBA" id="ARBA00023002"/>
    </source>
</evidence>
<dbReference type="CDD" id="cd05233">
    <property type="entry name" value="SDR_c"/>
    <property type="match status" value="1"/>
</dbReference>
<dbReference type="FunFam" id="3.40.50.720:FF:000084">
    <property type="entry name" value="Short-chain dehydrogenase reductase"/>
    <property type="match status" value="1"/>
</dbReference>
<dbReference type="PANTHER" id="PTHR48107">
    <property type="entry name" value="NADPH-DEPENDENT ALDEHYDE REDUCTASE-LIKE PROTEIN, CHLOROPLASTIC-RELATED"/>
    <property type="match status" value="1"/>
</dbReference>
<feature type="domain" description="Ketoreductase" evidence="3">
    <location>
        <begin position="3"/>
        <end position="202"/>
    </location>
</feature>
<evidence type="ECO:0000313" key="4">
    <source>
        <dbReference type="EMBL" id="GGM68918.1"/>
    </source>
</evidence>
<comment type="caution">
    <text evidence="4">The sequence shown here is derived from an EMBL/GenBank/DDBJ whole genome shotgun (WGS) entry which is preliminary data.</text>
</comment>
<dbReference type="PRINTS" id="PR00081">
    <property type="entry name" value="GDHRDH"/>
</dbReference>
<accession>A0A917U9J0</accession>
<dbReference type="Pfam" id="PF13561">
    <property type="entry name" value="adh_short_C2"/>
    <property type="match status" value="1"/>
</dbReference>
<comment type="similarity">
    <text evidence="1">Belongs to the short-chain dehydrogenases/reductases (SDR) family.</text>
</comment>
<evidence type="ECO:0000256" key="1">
    <source>
        <dbReference type="ARBA" id="ARBA00006484"/>
    </source>
</evidence>
<dbReference type="AlphaFoldDB" id="A0A917U9J0"/>
<dbReference type="InterPro" id="IPR036291">
    <property type="entry name" value="NAD(P)-bd_dom_sf"/>
</dbReference>
<dbReference type="GO" id="GO:0016614">
    <property type="term" value="F:oxidoreductase activity, acting on CH-OH group of donors"/>
    <property type="evidence" value="ECO:0007669"/>
    <property type="project" value="UniProtKB-ARBA"/>
</dbReference>
<sequence>MDKVTIVTGGSRGIGAAACLRLARDGHRIAVGYQRAAAAAEDIAAAVRADGGHAVAVRADTAVEDDVVRLFDAAAAELGPVTGLVNNAGVISPLGRLADLRTEDLRHVMEVNVIGAFLCARQAARVLTDGGAIVNVSSGAATLGSPHDYIHYAASKAALDALTIGLAKELAAEGIRVNGVAPGFIDTDIHLASGDPDRAEHVVGRIPMGRLGTPDEIAEAIAWLLSDAASYATGTTIRVAGGT</sequence>
<dbReference type="EMBL" id="BMPI01000058">
    <property type="protein sequence ID" value="GGM68918.1"/>
    <property type="molecule type" value="Genomic_DNA"/>
</dbReference>
<evidence type="ECO:0000313" key="5">
    <source>
        <dbReference type="Proteomes" id="UP000642070"/>
    </source>
</evidence>
<dbReference type="Proteomes" id="UP000642070">
    <property type="component" value="Unassembled WGS sequence"/>
</dbReference>
<evidence type="ECO:0000259" key="3">
    <source>
        <dbReference type="SMART" id="SM00822"/>
    </source>
</evidence>
<dbReference type="InterPro" id="IPR057326">
    <property type="entry name" value="KR_dom"/>
</dbReference>
<dbReference type="SUPFAM" id="SSF51735">
    <property type="entry name" value="NAD(P)-binding Rossmann-fold domains"/>
    <property type="match status" value="1"/>
</dbReference>
<protein>
    <submittedName>
        <fullName evidence="4">Oxidoreductase</fullName>
    </submittedName>
</protein>
<keyword evidence="5" id="KW-1185">Reference proteome</keyword>